<evidence type="ECO:0000256" key="1">
    <source>
        <dbReference type="ARBA" id="ARBA00008949"/>
    </source>
</evidence>
<dbReference type="Pfam" id="PF01353">
    <property type="entry name" value="GFP"/>
    <property type="match status" value="2"/>
</dbReference>
<dbReference type="GO" id="GO:0008218">
    <property type="term" value="P:bioluminescence"/>
    <property type="evidence" value="ECO:0007669"/>
    <property type="project" value="UniProtKB-KW"/>
</dbReference>
<evidence type="ECO:0000313" key="6">
    <source>
        <dbReference type="Proteomes" id="UP000275408"/>
    </source>
</evidence>
<dbReference type="EMBL" id="RCHS01000276">
    <property type="protein sequence ID" value="RMX59755.1"/>
    <property type="molecule type" value="Genomic_DNA"/>
</dbReference>
<dbReference type="SUPFAM" id="SSF54511">
    <property type="entry name" value="GFP-like"/>
    <property type="match status" value="2"/>
</dbReference>
<dbReference type="AlphaFoldDB" id="A0A3M6V1F6"/>
<accession>A0A3M6V1F6</accession>
<dbReference type="SMR" id="A0A3M6V1F6"/>
<keyword evidence="6" id="KW-1185">Reference proteome</keyword>
<comment type="similarity">
    <text evidence="1">Belongs to the GFP family.</text>
</comment>
<keyword evidence="4" id="KW-0599">Photoprotein</keyword>
<evidence type="ECO:0000313" key="5">
    <source>
        <dbReference type="EMBL" id="RMX59755.1"/>
    </source>
</evidence>
<sequence length="338" mass="37867">MSLSKQVILKDMNMKFEMKGSVNGHYFEIEGEGKGKPYEGIQKSTFRVTKGGPLPFSFDILSSAFKYGNRCFTYYPEGMHDYFKQAFPAGMSYERSFTFEDGGVATASGHIGLEGNLFTHKSMFHGVNFPADGPIMGKRTIGWDPSFEKMTVSNNILRGDVTMFLLLKGGGYHRCQFHTSYKTKAPVTLPPNHVVEHRIVRTDLDDKDGKKVLLEEYAKAHVNPVLEGNSFTHKSMFHGVNFPADGPIMGKRTIGWDPSFEKMTVSNNILRGDVTMFLLLKGGGYHSCQFHTSYKTKAPVTLPPNHVVEHRIVRTDLGDKDGKKVLLEEYAKAHVNPV</sequence>
<name>A0A3M6V1F6_POCDA</name>
<evidence type="ECO:0000256" key="4">
    <source>
        <dbReference type="ARBA" id="ARBA00023262"/>
    </source>
</evidence>
<keyword evidence="3" id="KW-0455">Luminescence</keyword>
<dbReference type="Gene3D" id="2.40.155.10">
    <property type="entry name" value="Green fluorescent protein"/>
    <property type="match status" value="2"/>
</dbReference>
<gene>
    <name evidence="5" type="ORF">pdam_00015340</name>
</gene>
<dbReference type="InterPro" id="IPR011584">
    <property type="entry name" value="GFP-related"/>
</dbReference>
<organism evidence="5 6">
    <name type="scientific">Pocillopora damicornis</name>
    <name type="common">Cauliflower coral</name>
    <name type="synonym">Millepora damicornis</name>
    <dbReference type="NCBI Taxonomy" id="46731"/>
    <lineage>
        <taxon>Eukaryota</taxon>
        <taxon>Metazoa</taxon>
        <taxon>Cnidaria</taxon>
        <taxon>Anthozoa</taxon>
        <taxon>Hexacorallia</taxon>
        <taxon>Scleractinia</taxon>
        <taxon>Astrocoeniina</taxon>
        <taxon>Pocilloporidae</taxon>
        <taxon>Pocillopora</taxon>
    </lineage>
</organism>
<dbReference type="Proteomes" id="UP000275408">
    <property type="component" value="Unassembled WGS sequence"/>
</dbReference>
<proteinExistence type="inferred from homology"/>
<reference evidence="5 6" key="1">
    <citation type="journal article" date="2018" name="Sci. Rep.">
        <title>Comparative analysis of the Pocillopora damicornis genome highlights role of immune system in coral evolution.</title>
        <authorList>
            <person name="Cunning R."/>
            <person name="Bay R.A."/>
            <person name="Gillette P."/>
            <person name="Baker A.C."/>
            <person name="Traylor-Knowles N."/>
        </authorList>
    </citation>
    <scope>NUCLEOTIDE SEQUENCE [LARGE SCALE GENOMIC DNA]</scope>
    <source>
        <strain evidence="5">RSMAS</strain>
        <tissue evidence="5">Whole animal</tissue>
    </source>
</reference>
<comment type="caution">
    <text evidence="5">The sequence shown here is derived from an EMBL/GenBank/DDBJ whole genome shotgun (WGS) entry which is preliminary data.</text>
</comment>
<evidence type="ECO:0000256" key="3">
    <source>
        <dbReference type="ARBA" id="ARBA00023223"/>
    </source>
</evidence>
<evidence type="ECO:0000256" key="2">
    <source>
        <dbReference type="ARBA" id="ARBA00022991"/>
    </source>
</evidence>
<protein>
    <submittedName>
        <fullName evidence="5">Uncharacterized protein</fullName>
    </submittedName>
</protein>
<dbReference type="OrthoDB" id="5978423at2759"/>
<dbReference type="InterPro" id="IPR009017">
    <property type="entry name" value="GFP"/>
</dbReference>
<dbReference type="Gene3D" id="3.30.1300.40">
    <property type="match status" value="1"/>
</dbReference>
<keyword evidence="2" id="KW-0157">Chromophore</keyword>